<dbReference type="RefSeq" id="WP_146139958.1">
    <property type="nucleotide sequence ID" value="NZ_PYAV01000018.1"/>
</dbReference>
<name>A0A2P8H653_9BACI</name>
<organism evidence="1 2">
    <name type="scientific">Salsuginibacillus halophilus</name>
    <dbReference type="NCBI Taxonomy" id="517424"/>
    <lineage>
        <taxon>Bacteria</taxon>
        <taxon>Bacillati</taxon>
        <taxon>Bacillota</taxon>
        <taxon>Bacilli</taxon>
        <taxon>Bacillales</taxon>
        <taxon>Bacillaceae</taxon>
        <taxon>Salsuginibacillus</taxon>
    </lineage>
</organism>
<protein>
    <submittedName>
        <fullName evidence="1">XkdX-like protein</fullName>
    </submittedName>
</protein>
<keyword evidence="2" id="KW-1185">Reference proteome</keyword>
<dbReference type="Proteomes" id="UP000242310">
    <property type="component" value="Unassembled WGS sequence"/>
</dbReference>
<sequence length="47" mass="5636">MSAEYRLFERQWKRGSADEDTLERAVELGYITEEEKEEIMDHEQDGD</sequence>
<gene>
    <name evidence="1" type="ORF">B0H94_1189</name>
</gene>
<accession>A0A2P8H653</accession>
<reference evidence="1 2" key="1">
    <citation type="submission" date="2018-03" db="EMBL/GenBank/DDBJ databases">
        <title>Genomic Encyclopedia of Type Strains, Phase III (KMG-III): the genomes of soil and plant-associated and newly described type strains.</title>
        <authorList>
            <person name="Whitman W."/>
        </authorList>
    </citation>
    <scope>NUCLEOTIDE SEQUENCE [LARGE SCALE GENOMIC DNA]</scope>
    <source>
        <strain evidence="1 2">CGMCC 1.07653</strain>
    </source>
</reference>
<dbReference type="AlphaFoldDB" id="A0A2P8H653"/>
<evidence type="ECO:0000313" key="2">
    <source>
        <dbReference type="Proteomes" id="UP000242310"/>
    </source>
</evidence>
<dbReference type="EMBL" id="PYAV01000018">
    <property type="protein sequence ID" value="PSL41696.1"/>
    <property type="molecule type" value="Genomic_DNA"/>
</dbReference>
<comment type="caution">
    <text evidence="1">The sequence shown here is derived from an EMBL/GenBank/DDBJ whole genome shotgun (WGS) entry which is preliminary data.</text>
</comment>
<dbReference type="OrthoDB" id="2472899at2"/>
<evidence type="ECO:0000313" key="1">
    <source>
        <dbReference type="EMBL" id="PSL41696.1"/>
    </source>
</evidence>
<proteinExistence type="predicted"/>